<evidence type="ECO:0000313" key="3">
    <source>
        <dbReference type="Proteomes" id="UP000027661"/>
    </source>
</evidence>
<dbReference type="Pfam" id="PF13149">
    <property type="entry name" value="Mfa_like_1"/>
    <property type="match status" value="1"/>
</dbReference>
<dbReference type="InterPro" id="IPR042278">
    <property type="entry name" value="Mfa-like_1_N"/>
</dbReference>
<feature type="signal peptide" evidence="1">
    <location>
        <begin position="1"/>
        <end position="21"/>
    </location>
</feature>
<evidence type="ECO:0008006" key="4">
    <source>
        <dbReference type="Google" id="ProtNLM"/>
    </source>
</evidence>
<dbReference type="Gene3D" id="2.60.40.2620">
    <property type="entry name" value="Fimbrillin-like"/>
    <property type="match status" value="1"/>
</dbReference>
<feature type="chain" id="PRO_5001669200" description="Fimbrillin family protein" evidence="1">
    <location>
        <begin position="22"/>
        <end position="613"/>
    </location>
</feature>
<name>A0A069S2G8_PHOVU</name>
<keyword evidence="1" id="KW-0732">Signal</keyword>
<dbReference type="CDD" id="cd13120">
    <property type="entry name" value="BF2867_like_N"/>
    <property type="match status" value="1"/>
</dbReference>
<protein>
    <recommendedName>
        <fullName evidence="4">Fimbrillin family protein</fullName>
    </recommendedName>
</protein>
<dbReference type="CDD" id="cd13121">
    <property type="entry name" value="BF2867_like_C"/>
    <property type="match status" value="1"/>
</dbReference>
<dbReference type="InterPro" id="IPR025049">
    <property type="entry name" value="Mfa-like_1"/>
</dbReference>
<evidence type="ECO:0000313" key="2">
    <source>
        <dbReference type="EMBL" id="KDS43625.1"/>
    </source>
</evidence>
<dbReference type="PATRIC" id="fig|1339352.3.peg.4137"/>
<dbReference type="PROSITE" id="PS51257">
    <property type="entry name" value="PROKAR_LIPOPROTEIN"/>
    <property type="match status" value="1"/>
</dbReference>
<dbReference type="AlphaFoldDB" id="A0A069S2G8"/>
<organism evidence="2 3">
    <name type="scientific">Phocaeicola vulgatus str. 3975 RP4</name>
    <dbReference type="NCBI Taxonomy" id="1339352"/>
    <lineage>
        <taxon>Bacteria</taxon>
        <taxon>Pseudomonadati</taxon>
        <taxon>Bacteroidota</taxon>
        <taxon>Bacteroidia</taxon>
        <taxon>Bacteroidales</taxon>
        <taxon>Bacteroidaceae</taxon>
        <taxon>Phocaeicola</taxon>
    </lineage>
</organism>
<proteinExistence type="predicted"/>
<dbReference type="Proteomes" id="UP000027661">
    <property type="component" value="Unassembled WGS sequence"/>
</dbReference>
<evidence type="ECO:0000256" key="1">
    <source>
        <dbReference type="SAM" id="SignalP"/>
    </source>
</evidence>
<dbReference type="EMBL" id="JNHM01000174">
    <property type="protein sequence ID" value="KDS43625.1"/>
    <property type="molecule type" value="Genomic_DNA"/>
</dbReference>
<dbReference type="Gene3D" id="2.60.40.2630">
    <property type="match status" value="1"/>
</dbReference>
<gene>
    <name evidence="2" type="ORF">M099_4425</name>
</gene>
<comment type="caution">
    <text evidence="2">The sequence shown here is derived from an EMBL/GenBank/DDBJ whole genome shotgun (WGS) entry which is preliminary data.</text>
</comment>
<accession>A0A069S2G8</accession>
<sequence>MRKRMKELPFAGMLRRVAVFAAAGALLVSCTKEYDGFPSAGNELRFSVSQQGEADAERAMTRATPVTENKFHDAFGVFGYSHLGEENWTDVAPKFMFNIEASTEDGTNYTTKDTYFVPGKGQNVTFLAYAPYGAEGLTLPERGTIGAPNYEYEVPQDVAQQSDLCFAVPATLKGGTEDGTVNLAFHHALTAVSFVGSKGMAYAKFSRIALKGLYGKAVYQSDGTGTVQWTDYSEPNSTYSLSLDPNVTISANGKEDKPITTEAQTFMLLPQDLANAELEVTFKDQQFEWHTLTASLSDREAWQPGEHVTYTIKIVEDRLIIESVDVTAWNKHKEVDEEGEPAYLPERLKIGDYFYSDGTYSDGGLRWIKEDGEYVIASPKPTPVASKTVVGIVYATFRDHPDRFGKAERDTLLRQYGREPRGLVVAVKNASSVKWYNDDESPESGLPKTNRPSLCYKDISGLANSRHIEDTHGFSDYPAFKEATEHQYGALTKDAKTTGWYLPAAGQLWDVFQNLGNIKSLADESLQTSEQFVGNDAISISVEEKARLNSWLSGIEDADIFNPENDDKAIWTSSESNAGYAISWDLENKNSTKILYFHQKGLSAQYVRPVLAF</sequence>
<reference evidence="2 3" key="1">
    <citation type="submission" date="2014-04" db="EMBL/GenBank/DDBJ databases">
        <authorList>
            <person name="Sears C."/>
            <person name="Carroll K."/>
            <person name="Sack B.R."/>
            <person name="Qadri F."/>
            <person name="Myers L.L."/>
            <person name="Chung G.-T."/>
            <person name="Escheverria P."/>
            <person name="Fraser C.M."/>
            <person name="Sadzewicz L."/>
            <person name="Shefchek K.A."/>
            <person name="Tallon L."/>
            <person name="Das S.P."/>
            <person name="Daugherty S."/>
            <person name="Mongodin E.F."/>
        </authorList>
    </citation>
    <scope>NUCLEOTIDE SEQUENCE [LARGE SCALE GENOMIC DNA]</scope>
    <source>
        <strain evidence="2 3">3975 RP4</strain>
    </source>
</reference>